<evidence type="ECO:0000256" key="6">
    <source>
        <dbReference type="ARBA" id="ARBA00022763"/>
    </source>
</evidence>
<evidence type="ECO:0000256" key="16">
    <source>
        <dbReference type="ARBA" id="ARBA00042798"/>
    </source>
</evidence>
<dbReference type="GO" id="GO:0008413">
    <property type="term" value="F:8-oxo-7,8-dihydroguanosine triphosphate pyrophosphatase activity"/>
    <property type="evidence" value="ECO:0007669"/>
    <property type="project" value="InterPro"/>
</dbReference>
<keyword evidence="6" id="KW-0227">DNA damage</keyword>
<evidence type="ECO:0000256" key="3">
    <source>
        <dbReference type="ARBA" id="ARBA00022457"/>
    </source>
</evidence>
<dbReference type="AlphaFoldDB" id="A0A7V4U452"/>
<dbReference type="PRINTS" id="PR00502">
    <property type="entry name" value="NUDIXFAMILY"/>
</dbReference>
<keyword evidence="7" id="KW-0378">Hydrolase</keyword>
<evidence type="ECO:0000313" key="20">
    <source>
        <dbReference type="EMBL" id="HGY57057.1"/>
    </source>
</evidence>
<feature type="binding site" evidence="18">
    <location>
        <position position="62"/>
    </location>
    <ligand>
        <name>Mg(2+)</name>
        <dbReference type="ChEBI" id="CHEBI:18420"/>
    </ligand>
</feature>
<reference evidence="20" key="1">
    <citation type="journal article" date="2020" name="mSystems">
        <title>Genome- and Community-Level Interaction Insights into Carbon Utilization and Element Cycling Functions of Hydrothermarchaeota in Hydrothermal Sediment.</title>
        <authorList>
            <person name="Zhou Z."/>
            <person name="Liu Y."/>
            <person name="Xu W."/>
            <person name="Pan J."/>
            <person name="Luo Z.H."/>
            <person name="Li M."/>
        </authorList>
    </citation>
    <scope>NUCLEOTIDE SEQUENCE [LARGE SCALE GENOMIC DNA]</scope>
    <source>
        <strain evidence="20">HyVt-577</strain>
    </source>
</reference>
<comment type="caution">
    <text evidence="20">The sequence shown here is derived from an EMBL/GenBank/DDBJ whole genome shotgun (WGS) entry which is preliminary data.</text>
</comment>
<dbReference type="InterPro" id="IPR015797">
    <property type="entry name" value="NUDIX_hydrolase-like_dom_sf"/>
</dbReference>
<evidence type="ECO:0000256" key="15">
    <source>
        <dbReference type="ARBA" id="ARBA00041979"/>
    </source>
</evidence>
<dbReference type="GO" id="GO:0035539">
    <property type="term" value="F:8-oxo-7,8-dihydrodeoxyguanosine triphosphate pyrophosphatase activity"/>
    <property type="evidence" value="ECO:0007669"/>
    <property type="project" value="UniProtKB-EC"/>
</dbReference>
<proteinExistence type="inferred from homology"/>
<comment type="catalytic activity">
    <reaction evidence="11">
        <text>8-oxo-GTP + H2O = 8-oxo-GMP + diphosphate + H(+)</text>
        <dbReference type="Rhea" id="RHEA:67616"/>
        <dbReference type="ChEBI" id="CHEBI:15377"/>
        <dbReference type="ChEBI" id="CHEBI:15378"/>
        <dbReference type="ChEBI" id="CHEBI:33019"/>
        <dbReference type="ChEBI" id="CHEBI:143553"/>
        <dbReference type="ChEBI" id="CHEBI:145694"/>
    </reaction>
</comment>
<dbReference type="EMBL" id="DRQG01000143">
    <property type="protein sequence ID" value="HGY57057.1"/>
    <property type="molecule type" value="Genomic_DNA"/>
</dbReference>
<evidence type="ECO:0000256" key="17">
    <source>
        <dbReference type="PIRSR" id="PIRSR603561-1"/>
    </source>
</evidence>
<evidence type="ECO:0000256" key="9">
    <source>
        <dbReference type="ARBA" id="ARBA00023204"/>
    </source>
</evidence>
<dbReference type="Pfam" id="PF14815">
    <property type="entry name" value="NUDIX_4"/>
    <property type="match status" value="1"/>
</dbReference>
<feature type="binding site" evidence="17">
    <location>
        <position position="28"/>
    </location>
    <ligand>
        <name>8-oxo-dGTP</name>
        <dbReference type="ChEBI" id="CHEBI:77896"/>
    </ligand>
</feature>
<feature type="binding site" evidence="17">
    <location>
        <position position="33"/>
    </location>
    <ligand>
        <name>8-oxo-dGTP</name>
        <dbReference type="ChEBI" id="CHEBI:77896"/>
    </ligand>
</feature>
<dbReference type="InterPro" id="IPR047127">
    <property type="entry name" value="MutT-like"/>
</dbReference>
<evidence type="ECO:0000256" key="5">
    <source>
        <dbReference type="ARBA" id="ARBA00022723"/>
    </source>
</evidence>
<evidence type="ECO:0000256" key="10">
    <source>
        <dbReference type="ARBA" id="ARBA00035861"/>
    </source>
</evidence>
<keyword evidence="3" id="KW-0515">Mutator protein</keyword>
<dbReference type="InterPro" id="IPR020476">
    <property type="entry name" value="Nudix_hydrolase"/>
</dbReference>
<evidence type="ECO:0000256" key="7">
    <source>
        <dbReference type="ARBA" id="ARBA00022801"/>
    </source>
</evidence>
<evidence type="ECO:0000256" key="2">
    <source>
        <dbReference type="ARBA" id="ARBA00005582"/>
    </source>
</evidence>
<dbReference type="GO" id="GO:0044715">
    <property type="term" value="F:8-oxo-dGDP phosphatase activity"/>
    <property type="evidence" value="ECO:0007669"/>
    <property type="project" value="TreeGrafter"/>
</dbReference>
<dbReference type="GO" id="GO:0044716">
    <property type="term" value="F:8-oxo-GDP phosphatase activity"/>
    <property type="evidence" value="ECO:0007669"/>
    <property type="project" value="TreeGrafter"/>
</dbReference>
<keyword evidence="4" id="KW-0235">DNA replication</keyword>
<dbReference type="GO" id="GO:0006260">
    <property type="term" value="P:DNA replication"/>
    <property type="evidence" value="ECO:0007669"/>
    <property type="project" value="UniProtKB-KW"/>
</dbReference>
<evidence type="ECO:0000256" key="14">
    <source>
        <dbReference type="ARBA" id="ARBA00041592"/>
    </source>
</evidence>
<comment type="cofactor">
    <cofactor evidence="1 18">
        <name>Mg(2+)</name>
        <dbReference type="ChEBI" id="CHEBI:18420"/>
    </cofactor>
</comment>
<dbReference type="InterPro" id="IPR003561">
    <property type="entry name" value="Mutator_MutT"/>
</dbReference>
<keyword evidence="8 18" id="KW-0460">Magnesium</keyword>
<accession>A0A7V4U452</accession>
<evidence type="ECO:0000256" key="11">
    <source>
        <dbReference type="ARBA" id="ARBA00036904"/>
    </source>
</evidence>
<dbReference type="PANTHER" id="PTHR47707">
    <property type="entry name" value="8-OXO-DGTP DIPHOSPHATASE"/>
    <property type="match status" value="1"/>
</dbReference>
<evidence type="ECO:0000259" key="19">
    <source>
        <dbReference type="PROSITE" id="PS51462"/>
    </source>
</evidence>
<dbReference type="GO" id="GO:0006281">
    <property type="term" value="P:DNA repair"/>
    <property type="evidence" value="ECO:0007669"/>
    <property type="project" value="UniProtKB-KW"/>
</dbReference>
<dbReference type="InterPro" id="IPR000086">
    <property type="entry name" value="NUDIX_hydrolase_dom"/>
</dbReference>
<comment type="catalytic activity">
    <reaction evidence="10">
        <text>8-oxo-dGTP + H2O = 8-oxo-dGMP + diphosphate + H(+)</text>
        <dbReference type="Rhea" id="RHEA:31575"/>
        <dbReference type="ChEBI" id="CHEBI:15377"/>
        <dbReference type="ChEBI" id="CHEBI:15378"/>
        <dbReference type="ChEBI" id="CHEBI:33019"/>
        <dbReference type="ChEBI" id="CHEBI:63224"/>
        <dbReference type="ChEBI" id="CHEBI:77896"/>
        <dbReference type="EC" id="3.6.1.55"/>
    </reaction>
</comment>
<protein>
    <recommendedName>
        <fullName evidence="13">8-oxo-dGTP diphosphatase</fullName>
        <ecNumber evidence="12">3.6.1.55</ecNumber>
    </recommendedName>
    <alternativeName>
        <fullName evidence="16">7,8-dihydro-8-oxoguanine-triphosphatase</fullName>
    </alternativeName>
    <alternativeName>
        <fullName evidence="15">Mutator protein MutT</fullName>
    </alternativeName>
    <alternativeName>
        <fullName evidence="14">dGTP pyrophosphohydrolase</fullName>
    </alternativeName>
</protein>
<dbReference type="Gene3D" id="3.90.79.10">
    <property type="entry name" value="Nucleoside Triphosphate Pyrophosphohydrolase"/>
    <property type="match status" value="1"/>
</dbReference>
<dbReference type="GO" id="GO:0046872">
    <property type="term" value="F:metal ion binding"/>
    <property type="evidence" value="ECO:0007669"/>
    <property type="project" value="UniProtKB-KW"/>
</dbReference>
<dbReference type="NCBIfam" id="TIGR00586">
    <property type="entry name" value="mutt"/>
    <property type="match status" value="1"/>
</dbReference>
<evidence type="ECO:0000256" key="12">
    <source>
        <dbReference type="ARBA" id="ARBA00038905"/>
    </source>
</evidence>
<sequence>MKDPKKRPVPVVAAIIFNKNRQILITQRPANSHLGGFWEFPGGRIENGETPQQALARELKEELDLDVQIGERFLRSTYEYDIKTVDISFYFCALQEENPTIKPLGVQAYRWIETEQLDQFDFPPADRDVVGLLKKLP</sequence>
<dbReference type="InterPro" id="IPR020084">
    <property type="entry name" value="NUDIX_hydrolase_CS"/>
</dbReference>
<dbReference type="PANTHER" id="PTHR47707:SF1">
    <property type="entry name" value="NUDIX HYDROLASE FAMILY PROTEIN"/>
    <property type="match status" value="1"/>
</dbReference>
<evidence type="ECO:0000256" key="13">
    <source>
        <dbReference type="ARBA" id="ARBA00040794"/>
    </source>
</evidence>
<evidence type="ECO:0000256" key="4">
    <source>
        <dbReference type="ARBA" id="ARBA00022705"/>
    </source>
</evidence>
<evidence type="ECO:0000256" key="1">
    <source>
        <dbReference type="ARBA" id="ARBA00001946"/>
    </source>
</evidence>
<organism evidence="20">
    <name type="scientific">Caldithrix abyssi</name>
    <dbReference type="NCBI Taxonomy" id="187145"/>
    <lineage>
        <taxon>Bacteria</taxon>
        <taxon>Pseudomonadati</taxon>
        <taxon>Calditrichota</taxon>
        <taxon>Calditrichia</taxon>
        <taxon>Calditrichales</taxon>
        <taxon>Calditrichaceae</taxon>
        <taxon>Caldithrix</taxon>
    </lineage>
</organism>
<evidence type="ECO:0000256" key="8">
    <source>
        <dbReference type="ARBA" id="ARBA00022842"/>
    </source>
</evidence>
<keyword evidence="9" id="KW-0234">DNA repair</keyword>
<feature type="binding site" evidence="17">
    <location>
        <begin position="39"/>
        <end position="42"/>
    </location>
    <ligand>
        <name>8-oxo-dGTP</name>
        <dbReference type="ChEBI" id="CHEBI:77896"/>
    </ligand>
</feature>
<keyword evidence="5 18" id="KW-0479">Metal-binding</keyword>
<dbReference type="InterPro" id="IPR029119">
    <property type="entry name" value="MutY_C"/>
</dbReference>
<dbReference type="Proteomes" id="UP000885779">
    <property type="component" value="Unassembled WGS sequence"/>
</dbReference>
<comment type="similarity">
    <text evidence="2">Belongs to the Nudix hydrolase family.</text>
</comment>
<feature type="binding site" evidence="18">
    <location>
        <position position="42"/>
    </location>
    <ligand>
        <name>Mg(2+)</name>
        <dbReference type="ChEBI" id="CHEBI:18420"/>
    </ligand>
</feature>
<dbReference type="EC" id="3.6.1.55" evidence="12"/>
<evidence type="ECO:0000256" key="18">
    <source>
        <dbReference type="PIRSR" id="PIRSR603561-2"/>
    </source>
</evidence>
<dbReference type="SUPFAM" id="SSF55811">
    <property type="entry name" value="Nudix"/>
    <property type="match status" value="1"/>
</dbReference>
<feature type="domain" description="Nudix hydrolase" evidence="19">
    <location>
        <begin position="7"/>
        <end position="135"/>
    </location>
</feature>
<dbReference type="CDD" id="cd03425">
    <property type="entry name" value="NUDIX_MutT_NudA_like"/>
    <property type="match status" value="1"/>
</dbReference>
<dbReference type="PROSITE" id="PS00893">
    <property type="entry name" value="NUDIX_BOX"/>
    <property type="match status" value="1"/>
</dbReference>
<gene>
    <name evidence="20" type="primary">mutT</name>
    <name evidence="20" type="ORF">ENK44_15215</name>
</gene>
<dbReference type="PROSITE" id="PS51462">
    <property type="entry name" value="NUDIX"/>
    <property type="match status" value="1"/>
</dbReference>
<name>A0A7V4U452_CALAY</name>